<feature type="compositionally biased region" description="Low complexity" evidence="1">
    <location>
        <begin position="76"/>
        <end position="113"/>
    </location>
</feature>
<evidence type="ECO:0008006" key="5">
    <source>
        <dbReference type="Google" id="ProtNLM"/>
    </source>
</evidence>
<keyword evidence="2" id="KW-0732">Signal</keyword>
<reference evidence="3 4" key="1">
    <citation type="journal article" date="2014" name="Mol. Biol. Evol.">
        <title>Massive expansion of Ubiquitination-related gene families within the Chlamydiae.</title>
        <authorList>
            <person name="Domman D."/>
            <person name="Collingro A."/>
            <person name="Lagkouvardos I."/>
            <person name="Gehre L."/>
            <person name="Weinmaier T."/>
            <person name="Rattei T."/>
            <person name="Subtil A."/>
            <person name="Horn M."/>
        </authorList>
    </citation>
    <scope>NUCLEOTIDE SEQUENCE [LARGE SCALE GENOMIC DNA]</scope>
    <source>
        <strain evidence="3 4">EI2</strain>
    </source>
</reference>
<feature type="signal peptide" evidence="2">
    <location>
        <begin position="1"/>
        <end position="25"/>
    </location>
</feature>
<sequence>MENKKKQLVKAAFTALVLASSPVTAQTTDGTATGGWVTSETLLATAGCGASDGSHGCGAATPPPKETSAKIDNILNNSNHTTASNNNGNTAKNNYNRSSNSNLADAASNTNSNWNTLPTTTNSIDAKNPNEMNTRDGVTTNPTTKK</sequence>
<dbReference type="PATRIC" id="fig|362787.3.peg.1941"/>
<dbReference type="RefSeq" id="WP_039360528.1">
    <property type="nucleotide sequence ID" value="NZ_JSAN01000133.1"/>
</dbReference>
<proteinExistence type="predicted"/>
<feature type="region of interest" description="Disordered" evidence="1">
    <location>
        <begin position="76"/>
        <end position="146"/>
    </location>
</feature>
<feature type="chain" id="PRO_5002132656" description="Secreted protein" evidence="2">
    <location>
        <begin position="26"/>
        <end position="146"/>
    </location>
</feature>
<dbReference type="Proteomes" id="UP000031465">
    <property type="component" value="Unassembled WGS sequence"/>
</dbReference>
<gene>
    <name evidence="3" type="ORF">DB44_FL00340</name>
</gene>
<feature type="compositionally biased region" description="Polar residues" evidence="1">
    <location>
        <begin position="114"/>
        <end position="146"/>
    </location>
</feature>
<protein>
    <recommendedName>
        <fullName evidence="5">Secreted protein</fullName>
    </recommendedName>
</protein>
<evidence type="ECO:0000313" key="3">
    <source>
        <dbReference type="EMBL" id="KIC70874.1"/>
    </source>
</evidence>
<organism evidence="3 4">
    <name type="scientific">Candidatus Protochlamydia amoebophila</name>
    <dbReference type="NCBI Taxonomy" id="362787"/>
    <lineage>
        <taxon>Bacteria</taxon>
        <taxon>Pseudomonadati</taxon>
        <taxon>Chlamydiota</taxon>
        <taxon>Chlamydiia</taxon>
        <taxon>Parachlamydiales</taxon>
        <taxon>Parachlamydiaceae</taxon>
        <taxon>Candidatus Protochlamydia</taxon>
    </lineage>
</organism>
<evidence type="ECO:0000256" key="2">
    <source>
        <dbReference type="SAM" id="SignalP"/>
    </source>
</evidence>
<accession>A0A0C1GZ62</accession>
<dbReference type="EMBL" id="JSAN01000133">
    <property type="protein sequence ID" value="KIC70874.1"/>
    <property type="molecule type" value="Genomic_DNA"/>
</dbReference>
<evidence type="ECO:0000313" key="4">
    <source>
        <dbReference type="Proteomes" id="UP000031465"/>
    </source>
</evidence>
<dbReference type="AlphaFoldDB" id="A0A0C1GZ62"/>
<name>A0A0C1GZ62_9BACT</name>
<comment type="caution">
    <text evidence="3">The sequence shown here is derived from an EMBL/GenBank/DDBJ whole genome shotgun (WGS) entry which is preliminary data.</text>
</comment>
<evidence type="ECO:0000256" key="1">
    <source>
        <dbReference type="SAM" id="MobiDB-lite"/>
    </source>
</evidence>